<sequence>MMNISDKGVLAEEPLSEAAVAAYLRAHPDFFERHLPLLEMMRVPHPCGEAVSLVERQTGLLRERNRALERKLVDLVQVARENEGLSRRMYQLALGLMQADSLDGVLATTQEQLRNGFRADVVVVRLCGDPRQGLHFTAPDDPAMRGFDALFETRRPRCGRLSEVQYQALFPGHDANGPRSAVAVPLLDGTRPLGVLGMGSHDDTRFHPGMGTLFLDYLSEIISHAILHRLAVEPPLSA</sequence>
<dbReference type="Proteomes" id="UP000199496">
    <property type="component" value="Unassembled WGS sequence"/>
</dbReference>
<dbReference type="Gene3D" id="3.30.450.40">
    <property type="match status" value="1"/>
</dbReference>
<organism evidence="1 2">
    <name type="scientific">Ectothiorhodospira magna</name>
    <dbReference type="NCBI Taxonomy" id="867345"/>
    <lineage>
        <taxon>Bacteria</taxon>
        <taxon>Pseudomonadati</taxon>
        <taxon>Pseudomonadota</taxon>
        <taxon>Gammaproteobacteria</taxon>
        <taxon>Chromatiales</taxon>
        <taxon>Ectothiorhodospiraceae</taxon>
        <taxon>Ectothiorhodospira</taxon>
    </lineage>
</organism>
<dbReference type="STRING" id="867345.SAMN05421693_11670"/>
<evidence type="ECO:0000313" key="2">
    <source>
        <dbReference type="Proteomes" id="UP000199496"/>
    </source>
</evidence>
<proteinExistence type="predicted"/>
<dbReference type="InterPro" id="IPR007435">
    <property type="entry name" value="DUF484"/>
</dbReference>
<evidence type="ECO:0000313" key="1">
    <source>
        <dbReference type="EMBL" id="SEQ09685.1"/>
    </source>
</evidence>
<dbReference type="PANTHER" id="PTHR38765">
    <property type="entry name" value="DUF484 DOMAIN-CONTAINING PROTEIN"/>
    <property type="match status" value="1"/>
</dbReference>
<keyword evidence="2" id="KW-1185">Reference proteome</keyword>
<accession>A0A1H9D887</accession>
<dbReference type="RefSeq" id="WP_238375912.1">
    <property type="nucleotide sequence ID" value="NZ_FOFO01000016.1"/>
</dbReference>
<dbReference type="Pfam" id="PF04340">
    <property type="entry name" value="DUF484"/>
    <property type="match status" value="1"/>
</dbReference>
<evidence type="ECO:0008006" key="3">
    <source>
        <dbReference type="Google" id="ProtNLM"/>
    </source>
</evidence>
<reference evidence="1 2" key="1">
    <citation type="submission" date="2016-10" db="EMBL/GenBank/DDBJ databases">
        <authorList>
            <person name="de Groot N.N."/>
        </authorList>
    </citation>
    <scope>NUCLEOTIDE SEQUENCE [LARGE SCALE GENOMIC DNA]</scope>
    <source>
        <strain evidence="1 2">B7-7</strain>
    </source>
</reference>
<dbReference type="SUPFAM" id="SSF55781">
    <property type="entry name" value="GAF domain-like"/>
    <property type="match status" value="1"/>
</dbReference>
<protein>
    <recommendedName>
        <fullName evidence="3">Phytochrome sensor protein</fullName>
    </recommendedName>
</protein>
<name>A0A1H9D887_9GAMM</name>
<dbReference type="AlphaFoldDB" id="A0A1H9D887"/>
<dbReference type="EMBL" id="FOFO01000016">
    <property type="protein sequence ID" value="SEQ09685.1"/>
    <property type="molecule type" value="Genomic_DNA"/>
</dbReference>
<dbReference type="PANTHER" id="PTHR38765:SF1">
    <property type="entry name" value="DUF484 DOMAIN-CONTAINING PROTEIN"/>
    <property type="match status" value="1"/>
</dbReference>
<dbReference type="InterPro" id="IPR029016">
    <property type="entry name" value="GAF-like_dom_sf"/>
</dbReference>
<gene>
    <name evidence="1" type="ORF">SAMN05421693_11670</name>
</gene>